<keyword evidence="2" id="KW-1185">Reference proteome</keyword>
<evidence type="ECO:0000313" key="2">
    <source>
        <dbReference type="Proteomes" id="UP000015104"/>
    </source>
</evidence>
<reference evidence="1" key="2">
    <citation type="submission" date="2015-06" db="UniProtKB">
        <authorList>
            <consortium name="EnsemblMetazoa"/>
        </authorList>
    </citation>
    <scope>IDENTIFICATION</scope>
</reference>
<reference evidence="2" key="1">
    <citation type="submission" date="2011-08" db="EMBL/GenBank/DDBJ databases">
        <authorList>
            <person name="Rombauts S."/>
        </authorList>
    </citation>
    <scope>NUCLEOTIDE SEQUENCE</scope>
    <source>
        <strain evidence="2">London</strain>
    </source>
</reference>
<sequence>MSNPYFGSSGLSIIKITPKLCLLIGLLPNIISGSLIGKRFLSLTSSKSPTYDLSSAGTQSNYGYEQNDFTDFSSSMSSMSPSSPSSTSYSTNSASYGLPNTKAYSQSSDPLDAFPSSSMAQSYPNSAGGSYPFPKYSPSSMGYPGKPAMNRFNYYGQPMRTSNSFNYPSSSLLPYGGLPSSSRYGSYPQYSSRFKGYYPYHRFGNRLRRNGYKPRYYKGRYSKRYRKPYYYGSRRYRSKYNSDYDYYQDSRETDSHIASESSPNETFYSFSTNNNSGSKDYLKIGGIGNNILSYLAGSILRGDPSKVINTNSTTNSSLDASKEPYDGPFIQFGETKITLKTNDKGGITVTVGRSKM</sequence>
<evidence type="ECO:0000313" key="1">
    <source>
        <dbReference type="EnsemblMetazoa" id="tetur18g03420.1"/>
    </source>
</evidence>
<dbReference type="HOGENOM" id="CLU_779209_0_0_1"/>
<name>T1KRG2_TETUR</name>
<dbReference type="EnsemblMetazoa" id="tetur18g03420.1">
    <property type="protein sequence ID" value="tetur18g03420.1"/>
    <property type="gene ID" value="tetur18g03420"/>
</dbReference>
<dbReference type="EMBL" id="CAEY01000391">
    <property type="status" value="NOT_ANNOTATED_CDS"/>
    <property type="molecule type" value="Genomic_DNA"/>
</dbReference>
<proteinExistence type="predicted"/>
<organism evidence="1 2">
    <name type="scientific">Tetranychus urticae</name>
    <name type="common">Two-spotted spider mite</name>
    <dbReference type="NCBI Taxonomy" id="32264"/>
    <lineage>
        <taxon>Eukaryota</taxon>
        <taxon>Metazoa</taxon>
        <taxon>Ecdysozoa</taxon>
        <taxon>Arthropoda</taxon>
        <taxon>Chelicerata</taxon>
        <taxon>Arachnida</taxon>
        <taxon>Acari</taxon>
        <taxon>Acariformes</taxon>
        <taxon>Trombidiformes</taxon>
        <taxon>Prostigmata</taxon>
        <taxon>Eleutherengona</taxon>
        <taxon>Raphignathae</taxon>
        <taxon>Tetranychoidea</taxon>
        <taxon>Tetranychidae</taxon>
        <taxon>Tetranychus</taxon>
    </lineage>
</organism>
<accession>T1KRG2</accession>
<protein>
    <submittedName>
        <fullName evidence="1">Uncharacterized protein</fullName>
    </submittedName>
</protein>
<dbReference type="AlphaFoldDB" id="T1KRG2"/>
<dbReference type="Proteomes" id="UP000015104">
    <property type="component" value="Unassembled WGS sequence"/>
</dbReference>